<dbReference type="GO" id="GO:0000911">
    <property type="term" value="P:cytokinesis by cell plate formation"/>
    <property type="evidence" value="ECO:0007669"/>
    <property type="project" value="TreeGrafter"/>
</dbReference>
<dbReference type="PANTHER" id="PTHR19321">
    <property type="entry name" value="PROTEIN REGULATOR OF CYTOKINESIS 1 PRC1-RELATED"/>
    <property type="match status" value="1"/>
</dbReference>
<evidence type="ECO:0000256" key="1">
    <source>
        <dbReference type="ARBA" id="ARBA00006187"/>
    </source>
</evidence>
<dbReference type="GO" id="GO:0008017">
    <property type="term" value="F:microtubule binding"/>
    <property type="evidence" value="ECO:0007669"/>
    <property type="project" value="InterPro"/>
</dbReference>
<dbReference type="GO" id="GO:0005819">
    <property type="term" value="C:spindle"/>
    <property type="evidence" value="ECO:0007669"/>
    <property type="project" value="TreeGrafter"/>
</dbReference>
<accession>A0AAV5FP58</accession>
<protein>
    <submittedName>
        <fullName evidence="3">Uncharacterized protein</fullName>
    </submittedName>
</protein>
<dbReference type="Proteomes" id="UP001054889">
    <property type="component" value="Unassembled WGS sequence"/>
</dbReference>
<proteinExistence type="inferred from homology"/>
<organism evidence="3 4">
    <name type="scientific">Eleusine coracana subsp. coracana</name>
    <dbReference type="NCBI Taxonomy" id="191504"/>
    <lineage>
        <taxon>Eukaryota</taxon>
        <taxon>Viridiplantae</taxon>
        <taxon>Streptophyta</taxon>
        <taxon>Embryophyta</taxon>
        <taxon>Tracheophyta</taxon>
        <taxon>Spermatophyta</taxon>
        <taxon>Magnoliopsida</taxon>
        <taxon>Liliopsida</taxon>
        <taxon>Poales</taxon>
        <taxon>Poaceae</taxon>
        <taxon>PACMAD clade</taxon>
        <taxon>Chloridoideae</taxon>
        <taxon>Cynodonteae</taxon>
        <taxon>Eleusininae</taxon>
        <taxon>Eleusine</taxon>
    </lineage>
</organism>
<reference evidence="3" key="1">
    <citation type="journal article" date="2018" name="DNA Res.">
        <title>Multiple hybrid de novo genome assembly of finger millet, an orphan allotetraploid crop.</title>
        <authorList>
            <person name="Hatakeyama M."/>
            <person name="Aluri S."/>
            <person name="Balachadran M.T."/>
            <person name="Sivarajan S.R."/>
            <person name="Patrignani A."/>
            <person name="Gruter S."/>
            <person name="Poveda L."/>
            <person name="Shimizu-Inatsugi R."/>
            <person name="Baeten J."/>
            <person name="Francoijs K.J."/>
            <person name="Nataraja K.N."/>
            <person name="Reddy Y.A.N."/>
            <person name="Phadnis S."/>
            <person name="Ravikumar R.L."/>
            <person name="Schlapbach R."/>
            <person name="Sreeman S.M."/>
            <person name="Shimizu K.K."/>
        </authorList>
    </citation>
    <scope>NUCLEOTIDE SEQUENCE</scope>
</reference>
<comment type="similarity">
    <text evidence="1">Belongs to the MAP65/ASE1 family.</text>
</comment>
<dbReference type="AlphaFoldDB" id="A0AAV5FP58"/>
<name>A0AAV5FP58_ELECO</name>
<gene>
    <name evidence="3" type="primary">gb25512</name>
    <name evidence="3" type="ORF">PR202_gb25512</name>
</gene>
<evidence type="ECO:0000313" key="4">
    <source>
        <dbReference type="Proteomes" id="UP001054889"/>
    </source>
</evidence>
<evidence type="ECO:0000256" key="2">
    <source>
        <dbReference type="ARBA" id="ARBA00022701"/>
    </source>
</evidence>
<evidence type="ECO:0000313" key="3">
    <source>
        <dbReference type="EMBL" id="GJN36633.1"/>
    </source>
</evidence>
<dbReference type="EMBL" id="BQKI01000090">
    <property type="protein sequence ID" value="GJN36633.1"/>
    <property type="molecule type" value="Genomic_DNA"/>
</dbReference>
<dbReference type="GO" id="GO:0005737">
    <property type="term" value="C:cytoplasm"/>
    <property type="evidence" value="ECO:0007669"/>
    <property type="project" value="TreeGrafter"/>
</dbReference>
<dbReference type="PANTHER" id="PTHR19321:SF17">
    <property type="entry name" value="OS06G0308300 PROTEIN"/>
    <property type="match status" value="1"/>
</dbReference>
<reference evidence="3" key="2">
    <citation type="submission" date="2021-12" db="EMBL/GenBank/DDBJ databases">
        <title>Resequencing data analysis of finger millet.</title>
        <authorList>
            <person name="Hatakeyama M."/>
            <person name="Aluri S."/>
            <person name="Balachadran M.T."/>
            <person name="Sivarajan S.R."/>
            <person name="Poveda L."/>
            <person name="Shimizu-Inatsugi R."/>
            <person name="Schlapbach R."/>
            <person name="Sreeman S.M."/>
            <person name="Shimizu K.K."/>
        </authorList>
    </citation>
    <scope>NUCLEOTIDE SEQUENCE</scope>
</reference>
<dbReference type="GO" id="GO:0000226">
    <property type="term" value="P:microtubule cytoskeleton organization"/>
    <property type="evidence" value="ECO:0007669"/>
    <property type="project" value="InterPro"/>
</dbReference>
<sequence length="313" mass="34332">MYLGGVDLLLHAWRVARQREQDPSLQVSALTAAVHELASEESFRRRQGMASFGVSGQYCSCSTPVAWCAHGAMVIEARSHGCPQGTKVQVQSCHLQQISICGSLALDLIEQAEVEVQRLDQLKYSKMKEIAFKKQTELEDIYAGAHIIAKAKEEALSRKDILDKVERWMSASLHVKKKSGLRITIGYSIIGDFKAGLPAPDGACTEVTIGDGCRHGVTIVTPECRLHESISKEDISMLSIYARPAQTSANGFPFAPACVFSSSSSDSLKFAFDDWFAKEKTLKGNIRGKQTNYGLDWALRSTEARSSVGSVER</sequence>
<keyword evidence="2" id="KW-0493">Microtubule</keyword>
<dbReference type="InterPro" id="IPR007145">
    <property type="entry name" value="MAP65_Ase1_PRC1"/>
</dbReference>
<comment type="caution">
    <text evidence="3">The sequence shown here is derived from an EMBL/GenBank/DDBJ whole genome shotgun (WGS) entry which is preliminary data.</text>
</comment>
<dbReference type="GO" id="GO:0005874">
    <property type="term" value="C:microtubule"/>
    <property type="evidence" value="ECO:0007669"/>
    <property type="project" value="UniProtKB-KW"/>
</dbReference>
<keyword evidence="4" id="KW-1185">Reference proteome</keyword>